<evidence type="ECO:0000256" key="2">
    <source>
        <dbReference type="SAM" id="Phobius"/>
    </source>
</evidence>
<dbReference type="Pfam" id="PF07963">
    <property type="entry name" value="N_methyl"/>
    <property type="match status" value="1"/>
</dbReference>
<keyword evidence="4" id="KW-1185">Reference proteome</keyword>
<keyword evidence="2" id="KW-0472">Membrane</keyword>
<dbReference type="InterPro" id="IPR012902">
    <property type="entry name" value="N_methyl_site"/>
</dbReference>
<evidence type="ECO:0000313" key="4">
    <source>
        <dbReference type="Proteomes" id="UP000529637"/>
    </source>
</evidence>
<evidence type="ECO:0000313" key="3">
    <source>
        <dbReference type="EMBL" id="NUZ07227.1"/>
    </source>
</evidence>
<dbReference type="RefSeq" id="WP_176070080.1">
    <property type="nucleotide sequence ID" value="NZ_JABWMJ010000007.1"/>
</dbReference>
<keyword evidence="2" id="KW-0812">Transmembrane</keyword>
<name>A0A7Y6NQ01_9BURK</name>
<evidence type="ECO:0000256" key="1">
    <source>
        <dbReference type="SAM" id="MobiDB-lite"/>
    </source>
</evidence>
<protein>
    <submittedName>
        <fullName evidence="3">Prepilin-type N-terminal cleavage/methylation domain-containing protein</fullName>
    </submittedName>
</protein>
<dbReference type="EMBL" id="JABWMJ010000007">
    <property type="protein sequence ID" value="NUZ07227.1"/>
    <property type="molecule type" value="Genomic_DNA"/>
</dbReference>
<feature type="transmembrane region" description="Helical" evidence="2">
    <location>
        <begin position="29"/>
        <end position="50"/>
    </location>
</feature>
<feature type="region of interest" description="Disordered" evidence="1">
    <location>
        <begin position="1"/>
        <end position="21"/>
    </location>
</feature>
<dbReference type="AlphaFoldDB" id="A0A7Y6NQ01"/>
<proteinExistence type="predicted"/>
<dbReference type="Proteomes" id="UP000529637">
    <property type="component" value="Unassembled WGS sequence"/>
</dbReference>
<keyword evidence="2" id="KW-1133">Transmembrane helix</keyword>
<accession>A0A7Y6NQ01</accession>
<reference evidence="3 4" key="1">
    <citation type="submission" date="2020-06" db="EMBL/GenBank/DDBJ databases">
        <title>Schlegella sp. ID0723 isolated from air conditioner.</title>
        <authorList>
            <person name="Kim D.Y."/>
            <person name="Kim D.-U."/>
        </authorList>
    </citation>
    <scope>NUCLEOTIDE SEQUENCE [LARGE SCALE GENOMIC DNA]</scope>
    <source>
        <strain evidence="3 4">ID0723</strain>
    </source>
</reference>
<gene>
    <name evidence="3" type="ORF">HQN59_15805</name>
</gene>
<comment type="caution">
    <text evidence="3">The sequence shown here is derived from an EMBL/GenBank/DDBJ whole genome shotgun (WGS) entry which is preliminary data.</text>
</comment>
<organism evidence="3 4">
    <name type="scientific">Piscinibacter koreensis</name>
    <dbReference type="NCBI Taxonomy" id="2742824"/>
    <lineage>
        <taxon>Bacteria</taxon>
        <taxon>Pseudomonadati</taxon>
        <taxon>Pseudomonadota</taxon>
        <taxon>Betaproteobacteria</taxon>
        <taxon>Burkholderiales</taxon>
        <taxon>Sphaerotilaceae</taxon>
        <taxon>Piscinibacter</taxon>
    </lineage>
</organism>
<sequence length="426" mass="44823">MDGTRRASFGAASARCDRRRAPRDQRGNTLIEALVSFLVFALGLLAVAGLQQRLRLDADIARQRSEAARLGVGEIEGVRAFAQLASAPGIGSFDAIGAHLRSVDRVGGHALNTRYRIERRVEHAGAALKTIRVDVGWSDRFGTTRNLALDTLVARSAPELSGALVLPRTGPTLRGARARSAIVPLGARDLGDGRSVFKPGESGVLAYVFDNVSGDIVARCTVDTATPTRSLTAAALGDCDTLRGLLLSGTIRFSAGADPAAANDAPLPLEVTLALTGGRYPAAATCTTEATKSVQAELGGVLQTTLVPLPATPASLGASRWLELGERFVAYHCVIEPLASGRWSGRLTLRLAGWRIGNANTERRVCRYSPDLDGSGAIDRPIEHPASYVDVAEALSQQNYLVIPGDRSCPDGVASNGALATLPHQP</sequence>